<dbReference type="Gene3D" id="3.30.429.10">
    <property type="entry name" value="Macrophage Migration Inhibitory Factor"/>
    <property type="match status" value="1"/>
</dbReference>
<organism evidence="1 2">
    <name type="scientific">Chryseobacterium flavum</name>
    <dbReference type="NCBI Taxonomy" id="415851"/>
    <lineage>
        <taxon>Bacteria</taxon>
        <taxon>Pseudomonadati</taxon>
        <taxon>Bacteroidota</taxon>
        <taxon>Flavobacteriia</taxon>
        <taxon>Flavobacteriales</taxon>
        <taxon>Weeksellaceae</taxon>
        <taxon>Chryseobacterium group</taxon>
        <taxon>Chryseobacterium</taxon>
    </lineage>
</organism>
<dbReference type="InterPro" id="IPR014347">
    <property type="entry name" value="Tautomerase/MIF_sf"/>
</dbReference>
<keyword evidence="2" id="KW-1185">Reference proteome</keyword>
<gene>
    <name evidence="1" type="ORF">DRF59_16490</name>
</gene>
<dbReference type="Proteomes" id="UP000256769">
    <property type="component" value="Unassembled WGS sequence"/>
</dbReference>
<dbReference type="EMBL" id="QNUE01000015">
    <property type="protein sequence ID" value="REC65343.1"/>
    <property type="molecule type" value="Genomic_DNA"/>
</dbReference>
<evidence type="ECO:0000313" key="1">
    <source>
        <dbReference type="EMBL" id="REC65343.1"/>
    </source>
</evidence>
<dbReference type="RefSeq" id="WP_115962672.1">
    <property type="nucleotide sequence ID" value="NZ_CBCRVL010000014.1"/>
</dbReference>
<accession>A0A3D9CHT5</accession>
<sequence length="129" mass="14845">MPLIRITLSENYSQEECGRISQSVHSAMIQEFNVPEDDYFHIIEQISPSRLFFPDQYLGMKHDAGILFIQIIASTGRTREQKQKLYKSIATEISASININPQNIIITLLENSKENWSFGNGELQNFNHI</sequence>
<dbReference type="SUPFAM" id="SSF55331">
    <property type="entry name" value="Tautomerase/MIF"/>
    <property type="match status" value="1"/>
</dbReference>
<dbReference type="AlphaFoldDB" id="A0A3D9CHT5"/>
<comment type="caution">
    <text evidence="1">The sequence shown here is derived from an EMBL/GenBank/DDBJ whole genome shotgun (WGS) entry which is preliminary data.</text>
</comment>
<dbReference type="InterPro" id="IPR037479">
    <property type="entry name" value="Tauto_MSAD"/>
</dbReference>
<dbReference type="PANTHER" id="PTHR38460">
    <property type="entry name" value="TAUTOMERASE YOLI-RELATED"/>
    <property type="match status" value="1"/>
</dbReference>
<dbReference type="OrthoDB" id="9804765at2"/>
<name>A0A3D9CHT5_9FLAO</name>
<dbReference type="Pfam" id="PF14552">
    <property type="entry name" value="Tautomerase_2"/>
    <property type="match status" value="1"/>
</dbReference>
<proteinExistence type="predicted"/>
<protein>
    <submittedName>
        <fullName evidence="1">Tautomerase family protein</fullName>
    </submittedName>
</protein>
<dbReference type="PANTHER" id="PTHR38460:SF1">
    <property type="entry name" value="TAUTOMERASE YOLI-RELATED"/>
    <property type="match status" value="1"/>
</dbReference>
<evidence type="ECO:0000313" key="2">
    <source>
        <dbReference type="Proteomes" id="UP000256769"/>
    </source>
</evidence>
<reference evidence="1 2" key="1">
    <citation type="journal article" date="2007" name="Int. J. Syst. Evol. Microbiol.">
        <title>Chryseobacterium flavum sp. nov., isolated from polluted soil.</title>
        <authorList>
            <person name="Zhou Y."/>
            <person name="Dong J."/>
            <person name="Wang X."/>
            <person name="Huang X."/>
            <person name="Zhang K.Y."/>
            <person name="Zhang Y.Q."/>
            <person name="Guo Y.F."/>
            <person name="Lai R."/>
            <person name="Li W.J."/>
        </authorList>
    </citation>
    <scope>NUCLEOTIDE SEQUENCE [LARGE SCALE GENOMIC DNA]</scope>
    <source>
        <strain evidence="1 2">KCTC 12877</strain>
    </source>
</reference>